<evidence type="ECO:0000256" key="1">
    <source>
        <dbReference type="ARBA" id="ARBA00001393"/>
    </source>
</evidence>
<keyword evidence="12 18" id="KW-0547">Nucleotide-binding</keyword>
<evidence type="ECO:0000256" key="17">
    <source>
        <dbReference type="ARBA" id="ARBA00023285"/>
    </source>
</evidence>
<feature type="binding site" evidence="18">
    <location>
        <position position="267"/>
    </location>
    <ligand>
        <name>Zn(2+)</name>
        <dbReference type="ChEBI" id="CHEBI:29105"/>
    </ligand>
</feature>
<dbReference type="FunFam" id="3.40.50.1970:FF:000007">
    <property type="entry name" value="Pentafunctional AROM polypeptide"/>
    <property type="match status" value="1"/>
</dbReference>
<dbReference type="EMBL" id="FODF01000011">
    <property type="protein sequence ID" value="SEN76413.1"/>
    <property type="molecule type" value="Genomic_DNA"/>
</dbReference>
<evidence type="ECO:0000256" key="8">
    <source>
        <dbReference type="ARBA" id="ARBA00017684"/>
    </source>
</evidence>
<evidence type="ECO:0000256" key="16">
    <source>
        <dbReference type="ARBA" id="ARBA00023239"/>
    </source>
</evidence>
<keyword evidence="22" id="KW-1185">Reference proteome</keyword>
<feature type="binding site" evidence="18">
    <location>
        <begin position="134"/>
        <end position="135"/>
    </location>
    <ligand>
        <name>NAD(+)</name>
        <dbReference type="ChEBI" id="CHEBI:57540"/>
    </ligand>
</feature>
<dbReference type="NCBIfam" id="TIGR01357">
    <property type="entry name" value="aroB"/>
    <property type="match status" value="1"/>
</dbReference>
<keyword evidence="13 18" id="KW-0862">Zinc</keyword>
<dbReference type="PANTHER" id="PTHR43622">
    <property type="entry name" value="3-DEHYDROQUINATE SYNTHASE"/>
    <property type="match status" value="1"/>
</dbReference>
<comment type="cofactor">
    <cofactor evidence="3">
        <name>Zn(2+)</name>
        <dbReference type="ChEBI" id="CHEBI:29105"/>
    </cofactor>
</comment>
<evidence type="ECO:0000256" key="7">
    <source>
        <dbReference type="ARBA" id="ARBA00013031"/>
    </source>
</evidence>
<organism evidence="21 22">
    <name type="scientific">Peptostreptococcus russellii</name>
    <dbReference type="NCBI Taxonomy" id="215200"/>
    <lineage>
        <taxon>Bacteria</taxon>
        <taxon>Bacillati</taxon>
        <taxon>Bacillota</taxon>
        <taxon>Clostridia</taxon>
        <taxon>Peptostreptococcales</taxon>
        <taxon>Peptostreptococcaceae</taxon>
        <taxon>Peptostreptococcus</taxon>
    </lineage>
</organism>
<sequence length="353" mass="39341">MILNIKSKLSEYDIVIEGGILSSVGDYISKMLKEKAMSVKKMFIITDETVDSLYSETVKKSLEESGFELAKYVISPGENSKNILTLAGIYSEMSDLGITRSDMIVALGGGVVGDLAGFAASTYLRGIEYIQIPTTLLAQVDSSIGGKTAIDISQGKNLVGSFYNPSLVLIDSFVLETLNTRDLTSGMAEVIKYALIKDKELYNILMSIESRSQLFERLNEIIYRCCSIKKELVEEDPFDKGQRMLLNFGHTLGHAIETHYKFRKYLHGEAVAIGMVRISELAAEKGMIDESIVKDIKNILARFGLSNKEEVENKELIKYIKNDKKRFGDKFKIVLVEEIGKGIIVDTGIDFFE</sequence>
<evidence type="ECO:0000259" key="20">
    <source>
        <dbReference type="Pfam" id="PF24621"/>
    </source>
</evidence>
<dbReference type="STRING" id="215200.SAMN05216454_11138"/>
<keyword evidence="16 18" id="KW-0456">Lyase</keyword>
<reference evidence="21 22" key="1">
    <citation type="submission" date="2016-10" db="EMBL/GenBank/DDBJ databases">
        <authorList>
            <person name="de Groot N.N."/>
        </authorList>
    </citation>
    <scope>NUCLEOTIDE SEQUENCE [LARGE SCALE GENOMIC DNA]</scope>
    <source>
        <strain evidence="21 22">Calf135</strain>
    </source>
</reference>
<evidence type="ECO:0000256" key="18">
    <source>
        <dbReference type="HAMAP-Rule" id="MF_00110"/>
    </source>
</evidence>
<dbReference type="GO" id="GO:0003856">
    <property type="term" value="F:3-dehydroquinate synthase activity"/>
    <property type="evidence" value="ECO:0007669"/>
    <property type="project" value="UniProtKB-UniRule"/>
</dbReference>
<evidence type="ECO:0000256" key="10">
    <source>
        <dbReference type="ARBA" id="ARBA00022605"/>
    </source>
</evidence>
<dbReference type="GO" id="GO:0009423">
    <property type="term" value="P:chorismate biosynthetic process"/>
    <property type="evidence" value="ECO:0007669"/>
    <property type="project" value="UniProtKB-UniRule"/>
</dbReference>
<dbReference type="PIRSF" id="PIRSF001455">
    <property type="entry name" value="DHQ_synth"/>
    <property type="match status" value="1"/>
</dbReference>
<accession>A0A1H8J647</accession>
<dbReference type="SUPFAM" id="SSF56796">
    <property type="entry name" value="Dehydroquinate synthase-like"/>
    <property type="match status" value="1"/>
</dbReference>
<keyword evidence="14 18" id="KW-0520">NAD</keyword>
<dbReference type="InterPro" id="IPR056179">
    <property type="entry name" value="DHQS_C"/>
</dbReference>
<dbReference type="GO" id="GO:0009073">
    <property type="term" value="P:aromatic amino acid family biosynthetic process"/>
    <property type="evidence" value="ECO:0007669"/>
    <property type="project" value="UniProtKB-KW"/>
</dbReference>
<dbReference type="RefSeq" id="WP_091975843.1">
    <property type="nucleotide sequence ID" value="NZ_CAUWDX010000003.1"/>
</dbReference>
<dbReference type="Gene3D" id="3.40.50.1970">
    <property type="match status" value="1"/>
</dbReference>
<evidence type="ECO:0000313" key="21">
    <source>
        <dbReference type="EMBL" id="SEN76413.1"/>
    </source>
</evidence>
<comment type="catalytic activity">
    <reaction evidence="1 18">
        <text>7-phospho-2-dehydro-3-deoxy-D-arabino-heptonate = 3-dehydroquinate + phosphate</text>
        <dbReference type="Rhea" id="RHEA:21968"/>
        <dbReference type="ChEBI" id="CHEBI:32364"/>
        <dbReference type="ChEBI" id="CHEBI:43474"/>
        <dbReference type="ChEBI" id="CHEBI:58394"/>
        <dbReference type="EC" id="4.2.3.4"/>
    </reaction>
</comment>
<keyword evidence="17 18" id="KW-0170">Cobalt</keyword>
<comment type="pathway">
    <text evidence="5 18">Metabolic intermediate biosynthesis; chorismate biosynthesis; chorismate from D-erythrose 4-phosphate and phosphoenolpyruvate: step 2/7.</text>
</comment>
<dbReference type="HAMAP" id="MF_00110">
    <property type="entry name" value="DHQ_synthase"/>
    <property type="match status" value="1"/>
</dbReference>
<feature type="binding site" evidence="18">
    <location>
        <position position="147"/>
    </location>
    <ligand>
        <name>NAD(+)</name>
        <dbReference type="ChEBI" id="CHEBI:57540"/>
    </ligand>
</feature>
<proteinExistence type="inferred from homology"/>
<dbReference type="InterPro" id="IPR016037">
    <property type="entry name" value="DHQ_synth_AroB"/>
</dbReference>
<dbReference type="PANTHER" id="PTHR43622:SF7">
    <property type="entry name" value="3-DEHYDROQUINATE SYNTHASE, CHLOROPLASTIC"/>
    <property type="match status" value="1"/>
</dbReference>
<feature type="binding site" evidence="18">
    <location>
        <position position="156"/>
    </location>
    <ligand>
        <name>NAD(+)</name>
        <dbReference type="ChEBI" id="CHEBI:57540"/>
    </ligand>
</feature>
<dbReference type="GO" id="GO:0008652">
    <property type="term" value="P:amino acid biosynthetic process"/>
    <property type="evidence" value="ECO:0007669"/>
    <property type="project" value="UniProtKB-KW"/>
</dbReference>
<evidence type="ECO:0000256" key="11">
    <source>
        <dbReference type="ARBA" id="ARBA00022723"/>
    </source>
</evidence>
<keyword evidence="11 18" id="KW-0479">Metal-binding</keyword>
<evidence type="ECO:0000256" key="3">
    <source>
        <dbReference type="ARBA" id="ARBA00001947"/>
    </source>
</evidence>
<gene>
    <name evidence="18" type="primary">aroB</name>
    <name evidence="21" type="ORF">SAMN05216454_11138</name>
</gene>
<name>A0A1H8J647_9FIRM</name>
<comment type="function">
    <text evidence="18">Catalyzes the conversion of 3-deoxy-D-arabino-heptulosonate 7-phosphate (DAHP) to dehydroquinate (DHQ).</text>
</comment>
<comment type="caution">
    <text evidence="18">Lacks conserved residue(s) required for the propagation of feature annotation.</text>
</comment>
<comment type="subcellular location">
    <subcellularLocation>
        <location evidence="4 18">Cytoplasm</location>
    </subcellularLocation>
</comment>
<evidence type="ECO:0000256" key="15">
    <source>
        <dbReference type="ARBA" id="ARBA00023141"/>
    </source>
</evidence>
<evidence type="ECO:0000256" key="2">
    <source>
        <dbReference type="ARBA" id="ARBA00001911"/>
    </source>
</evidence>
<comment type="similarity">
    <text evidence="6 18">Belongs to the sugar phosphate cyclases superfamily. Dehydroquinate synthase family.</text>
</comment>
<dbReference type="Proteomes" id="UP000199512">
    <property type="component" value="Unassembled WGS sequence"/>
</dbReference>
<evidence type="ECO:0000313" key="22">
    <source>
        <dbReference type="Proteomes" id="UP000199512"/>
    </source>
</evidence>
<dbReference type="GO" id="GO:0000166">
    <property type="term" value="F:nucleotide binding"/>
    <property type="evidence" value="ECO:0007669"/>
    <property type="project" value="UniProtKB-KW"/>
</dbReference>
<feature type="binding site" evidence="18">
    <location>
        <position position="189"/>
    </location>
    <ligand>
        <name>Zn(2+)</name>
        <dbReference type="ChEBI" id="CHEBI:29105"/>
    </ligand>
</feature>
<dbReference type="Pfam" id="PF24621">
    <property type="entry name" value="DHQS_C"/>
    <property type="match status" value="1"/>
</dbReference>
<comment type="cofactor">
    <cofactor evidence="2 18">
        <name>NAD(+)</name>
        <dbReference type="ChEBI" id="CHEBI:57540"/>
    </cofactor>
</comment>
<dbReference type="GO" id="GO:0046872">
    <property type="term" value="F:metal ion binding"/>
    <property type="evidence" value="ECO:0007669"/>
    <property type="project" value="UniProtKB-KW"/>
</dbReference>
<feature type="binding site" evidence="18">
    <location>
        <position position="250"/>
    </location>
    <ligand>
        <name>Zn(2+)</name>
        <dbReference type="ChEBI" id="CHEBI:29105"/>
    </ligand>
</feature>
<evidence type="ECO:0000256" key="9">
    <source>
        <dbReference type="ARBA" id="ARBA00022490"/>
    </source>
</evidence>
<dbReference type="EC" id="4.2.3.4" evidence="7 18"/>
<dbReference type="InterPro" id="IPR030963">
    <property type="entry name" value="DHQ_synth_fam"/>
</dbReference>
<dbReference type="InterPro" id="IPR030960">
    <property type="entry name" value="DHQS/DOIS_N"/>
</dbReference>
<feature type="domain" description="3-dehydroquinate synthase N-terminal" evidence="19">
    <location>
        <begin position="72"/>
        <end position="184"/>
    </location>
</feature>
<dbReference type="Gene3D" id="1.20.1090.10">
    <property type="entry name" value="Dehydroquinate synthase-like - alpha domain"/>
    <property type="match status" value="1"/>
</dbReference>
<evidence type="ECO:0000256" key="14">
    <source>
        <dbReference type="ARBA" id="ARBA00023027"/>
    </source>
</evidence>
<keyword evidence="10 18" id="KW-0028">Amino-acid biosynthesis</keyword>
<feature type="domain" description="3-dehydroquinate synthase C-terminal" evidence="20">
    <location>
        <begin position="186"/>
        <end position="325"/>
    </location>
</feature>
<evidence type="ECO:0000259" key="19">
    <source>
        <dbReference type="Pfam" id="PF01761"/>
    </source>
</evidence>
<evidence type="ECO:0000256" key="12">
    <source>
        <dbReference type="ARBA" id="ARBA00022741"/>
    </source>
</evidence>
<feature type="binding site" evidence="18">
    <location>
        <begin position="110"/>
        <end position="114"/>
    </location>
    <ligand>
        <name>NAD(+)</name>
        <dbReference type="ChEBI" id="CHEBI:57540"/>
    </ligand>
</feature>
<keyword evidence="9 18" id="KW-0963">Cytoplasm</keyword>
<comment type="cofactor">
    <cofactor evidence="18">
        <name>Co(2+)</name>
        <dbReference type="ChEBI" id="CHEBI:48828"/>
    </cofactor>
    <cofactor evidence="18">
        <name>Zn(2+)</name>
        <dbReference type="ChEBI" id="CHEBI:29105"/>
    </cofactor>
    <text evidence="18">Binds 1 divalent metal cation per subunit. Can use either Co(2+) or Zn(2+).</text>
</comment>
<evidence type="ECO:0000256" key="13">
    <source>
        <dbReference type="ARBA" id="ARBA00022833"/>
    </source>
</evidence>
<evidence type="ECO:0000256" key="5">
    <source>
        <dbReference type="ARBA" id="ARBA00004661"/>
    </source>
</evidence>
<evidence type="ECO:0000256" key="6">
    <source>
        <dbReference type="ARBA" id="ARBA00005412"/>
    </source>
</evidence>
<dbReference type="UniPathway" id="UPA00053">
    <property type="reaction ID" value="UER00085"/>
</dbReference>
<keyword evidence="15 18" id="KW-0057">Aromatic amino acid biosynthesis</keyword>
<dbReference type="AlphaFoldDB" id="A0A1H8J647"/>
<dbReference type="OrthoDB" id="9806583at2"/>
<dbReference type="InterPro" id="IPR050071">
    <property type="entry name" value="Dehydroquinate_synthase"/>
</dbReference>
<evidence type="ECO:0000256" key="4">
    <source>
        <dbReference type="ARBA" id="ARBA00004496"/>
    </source>
</evidence>
<dbReference type="Pfam" id="PF01761">
    <property type="entry name" value="DHQ_synthase"/>
    <property type="match status" value="1"/>
</dbReference>
<dbReference type="GO" id="GO:0005737">
    <property type="term" value="C:cytoplasm"/>
    <property type="evidence" value="ECO:0007669"/>
    <property type="project" value="UniProtKB-SubCell"/>
</dbReference>
<protein>
    <recommendedName>
        <fullName evidence="8 18">3-dehydroquinate synthase</fullName>
        <shortName evidence="18">DHQS</shortName>
        <ecNumber evidence="7 18">4.2.3.4</ecNumber>
    </recommendedName>
</protein>
<dbReference type="CDD" id="cd08195">
    <property type="entry name" value="DHQS"/>
    <property type="match status" value="1"/>
</dbReference>